<keyword evidence="2" id="KW-1185">Reference proteome</keyword>
<dbReference type="Proteomes" id="UP000054047">
    <property type="component" value="Unassembled WGS sequence"/>
</dbReference>
<name>A0A0C2G001_9BILA</name>
<dbReference type="EMBL" id="KN739502">
    <property type="protein sequence ID" value="KIH54215.1"/>
    <property type="molecule type" value="Genomic_DNA"/>
</dbReference>
<proteinExistence type="predicted"/>
<protein>
    <submittedName>
        <fullName evidence="1">Uncharacterized protein</fullName>
    </submittedName>
</protein>
<feature type="non-terminal residue" evidence="1">
    <location>
        <position position="122"/>
    </location>
</feature>
<dbReference type="OrthoDB" id="5888618at2759"/>
<sequence>MLSTTVSSQKPVNKLDVGAQATKAVKAGVDPHLLSRKRRIRVVSCSNEPMFETKFVLTRTPTPPTPLLSQVPRNSSSSVSKVAFSGRCLLVSVSPMTSYLIFLACIIKSSIEASDASVRALK</sequence>
<reference evidence="1 2" key="1">
    <citation type="submission" date="2013-12" db="EMBL/GenBank/DDBJ databases">
        <title>Draft genome of the parsitic nematode Ancylostoma duodenale.</title>
        <authorList>
            <person name="Mitreva M."/>
        </authorList>
    </citation>
    <scope>NUCLEOTIDE SEQUENCE [LARGE SCALE GENOMIC DNA]</scope>
    <source>
        <strain evidence="1 2">Zhejiang</strain>
    </source>
</reference>
<dbReference type="AlphaFoldDB" id="A0A0C2G001"/>
<gene>
    <name evidence="1" type="ORF">ANCDUO_15640</name>
</gene>
<evidence type="ECO:0000313" key="2">
    <source>
        <dbReference type="Proteomes" id="UP000054047"/>
    </source>
</evidence>
<accession>A0A0C2G001</accession>
<organism evidence="1 2">
    <name type="scientific">Ancylostoma duodenale</name>
    <dbReference type="NCBI Taxonomy" id="51022"/>
    <lineage>
        <taxon>Eukaryota</taxon>
        <taxon>Metazoa</taxon>
        <taxon>Ecdysozoa</taxon>
        <taxon>Nematoda</taxon>
        <taxon>Chromadorea</taxon>
        <taxon>Rhabditida</taxon>
        <taxon>Rhabditina</taxon>
        <taxon>Rhabditomorpha</taxon>
        <taxon>Strongyloidea</taxon>
        <taxon>Ancylostomatidae</taxon>
        <taxon>Ancylostomatinae</taxon>
        <taxon>Ancylostoma</taxon>
    </lineage>
</organism>
<evidence type="ECO:0000313" key="1">
    <source>
        <dbReference type="EMBL" id="KIH54215.1"/>
    </source>
</evidence>